<sequence length="177" mass="19344">MSKFSGISFGILAVLVLSACSGHNEFADLDAFVAEKRAAPSGQIPPIPALKAYRAFSYTASGLRAPFNRPVDVKEIARLEAASSVKPDTKREKEYLEQYSLDSLTVVGTVRLSGKLWALVKDADGGVHRVSKNNYLGRNYGKIIEVAENYLTVIEIVSTGGDGWVERPRSLELKVRN</sequence>
<accession>A0ABV3U584</accession>
<dbReference type="InterPro" id="IPR007446">
    <property type="entry name" value="PilP"/>
</dbReference>
<protein>
    <submittedName>
        <fullName evidence="2">Pilus assembly protein PilP</fullName>
    </submittedName>
</protein>
<evidence type="ECO:0000256" key="1">
    <source>
        <dbReference type="SAM" id="SignalP"/>
    </source>
</evidence>
<dbReference type="EMBL" id="JBFRYA010000006">
    <property type="protein sequence ID" value="MEX1668875.1"/>
    <property type="molecule type" value="Genomic_DNA"/>
</dbReference>
<keyword evidence="3" id="KW-1185">Reference proteome</keyword>
<gene>
    <name evidence="2" type="ORF">AB4876_08120</name>
</gene>
<keyword evidence="1" id="KW-0732">Signal</keyword>
<dbReference type="Proteomes" id="UP001557485">
    <property type="component" value="Unassembled WGS sequence"/>
</dbReference>
<dbReference type="Gene3D" id="2.30.30.830">
    <property type="match status" value="1"/>
</dbReference>
<reference evidence="2 3" key="1">
    <citation type="journal article" date="2011" name="Int. J. Syst. Evol. Microbiol.">
        <title>Zhongshania antarctica gen. nov., sp. nov. and Zhongshania guokunii sp. nov., gammaproteobacteria respectively isolated from coastal attached (fast) ice and surface seawater of the Antarctic.</title>
        <authorList>
            <person name="Li H.J."/>
            <person name="Zhang X.Y."/>
            <person name="Chen C.X."/>
            <person name="Zhang Y.J."/>
            <person name="Gao Z.M."/>
            <person name="Yu Y."/>
            <person name="Chen X.L."/>
            <person name="Chen B."/>
            <person name="Zhang Y.Z."/>
        </authorList>
    </citation>
    <scope>NUCLEOTIDE SEQUENCE [LARGE SCALE GENOMIC DNA]</scope>
    <source>
        <strain evidence="2 3">ZS6-22T</strain>
    </source>
</reference>
<dbReference type="Pfam" id="PF04351">
    <property type="entry name" value="PilP"/>
    <property type="match status" value="1"/>
</dbReference>
<dbReference type="RefSeq" id="WP_368381145.1">
    <property type="nucleotide sequence ID" value="NZ_JBFRYA010000006.1"/>
</dbReference>
<organism evidence="2 3">
    <name type="scientific">Zhongshania guokunii</name>
    <dbReference type="NCBI Taxonomy" id="641783"/>
    <lineage>
        <taxon>Bacteria</taxon>
        <taxon>Pseudomonadati</taxon>
        <taxon>Pseudomonadota</taxon>
        <taxon>Gammaproteobacteria</taxon>
        <taxon>Cellvibrionales</taxon>
        <taxon>Spongiibacteraceae</taxon>
        <taxon>Zhongshania</taxon>
    </lineage>
</organism>
<name>A0ABV3U584_9GAMM</name>
<dbReference type="PIRSF" id="PIRSF016481">
    <property type="entry name" value="Pilus_assembly_PilP"/>
    <property type="match status" value="1"/>
</dbReference>
<feature type="signal peptide" evidence="1">
    <location>
        <begin position="1"/>
        <end position="19"/>
    </location>
</feature>
<dbReference type="PROSITE" id="PS51257">
    <property type="entry name" value="PROKAR_LIPOPROTEIN"/>
    <property type="match status" value="1"/>
</dbReference>
<evidence type="ECO:0000313" key="3">
    <source>
        <dbReference type="Proteomes" id="UP001557485"/>
    </source>
</evidence>
<comment type="caution">
    <text evidence="2">The sequence shown here is derived from an EMBL/GenBank/DDBJ whole genome shotgun (WGS) entry which is preliminary data.</text>
</comment>
<evidence type="ECO:0000313" key="2">
    <source>
        <dbReference type="EMBL" id="MEX1668875.1"/>
    </source>
</evidence>
<feature type="chain" id="PRO_5046671934" evidence="1">
    <location>
        <begin position="20"/>
        <end position="177"/>
    </location>
</feature>
<proteinExistence type="predicted"/>